<dbReference type="Proteomes" id="UP001610104">
    <property type="component" value="Unassembled WGS sequence"/>
</dbReference>
<dbReference type="PANTHER" id="PTHR12992">
    <property type="entry name" value="NUDIX HYDROLASE"/>
    <property type="match status" value="1"/>
</dbReference>
<name>A0ABW7MSU4_9FLAO</name>
<keyword evidence="5" id="KW-0460">Magnesium</keyword>
<keyword evidence="6" id="KW-0464">Manganese</keyword>
<dbReference type="EC" id="3.6.1.55" evidence="8"/>
<reference evidence="8 9" key="1">
    <citation type="submission" date="2024-02" db="EMBL/GenBank/DDBJ databases">
        <title>A Gaetbulibacter species isolated from tidal flats and genomic insights of their niches.</title>
        <authorList>
            <person name="Ye Y."/>
        </authorList>
    </citation>
    <scope>NUCLEOTIDE SEQUENCE [LARGE SCALE GENOMIC DNA]</scope>
    <source>
        <strain evidence="8 9">KEM-8</strain>
    </source>
</reference>
<dbReference type="InterPro" id="IPR045121">
    <property type="entry name" value="CoAse"/>
</dbReference>
<dbReference type="EMBL" id="JBAWKC010000005">
    <property type="protein sequence ID" value="MFH6769906.1"/>
    <property type="molecule type" value="Genomic_DNA"/>
</dbReference>
<comment type="cofactor">
    <cofactor evidence="2">
        <name>Mg(2+)</name>
        <dbReference type="ChEBI" id="CHEBI:18420"/>
    </cofactor>
</comment>
<evidence type="ECO:0000256" key="5">
    <source>
        <dbReference type="ARBA" id="ARBA00022842"/>
    </source>
</evidence>
<comment type="caution">
    <text evidence="8">The sequence shown here is derived from an EMBL/GenBank/DDBJ whole genome shotgun (WGS) entry which is preliminary data.</text>
</comment>
<keyword evidence="3" id="KW-0479">Metal-binding</keyword>
<sequence length="213" mass="24068">MNFDEFLIRISKVKNIPLPAQVSQFKMAPPFRLELLEKNKEAIKFAKRAGVLALFYPDVFQKTYLVLILRKSYEGVHSAQVGFPGGKLEPDDDSLEHAALRETFEEIGVPVHDIEVLSPLTEVYIPPSNFYVQPYLGFSNKTPRFVKDESEVEAIIEISLGHFIDDNMVISKRVSTSYKVEVEVPAFSLNGHVVWGATAMILSEIKDLLKQVL</sequence>
<keyword evidence="9" id="KW-1185">Reference proteome</keyword>
<accession>A0ABW7MSU4</accession>
<protein>
    <submittedName>
        <fullName evidence="8">CoA pyrophosphatase</fullName>
        <ecNumber evidence="8">3.6.1.55</ecNumber>
    </submittedName>
</protein>
<dbReference type="Pfam" id="PF00293">
    <property type="entry name" value="NUDIX"/>
    <property type="match status" value="1"/>
</dbReference>
<dbReference type="InterPro" id="IPR015797">
    <property type="entry name" value="NUDIX_hydrolase-like_dom_sf"/>
</dbReference>
<keyword evidence="4 8" id="KW-0378">Hydrolase</keyword>
<evidence type="ECO:0000256" key="2">
    <source>
        <dbReference type="ARBA" id="ARBA00001946"/>
    </source>
</evidence>
<proteinExistence type="predicted"/>
<dbReference type="InterPro" id="IPR000086">
    <property type="entry name" value="NUDIX_hydrolase_dom"/>
</dbReference>
<comment type="cofactor">
    <cofactor evidence="1">
        <name>Mn(2+)</name>
        <dbReference type="ChEBI" id="CHEBI:29035"/>
    </cofactor>
</comment>
<evidence type="ECO:0000313" key="8">
    <source>
        <dbReference type="EMBL" id="MFH6769906.1"/>
    </source>
</evidence>
<evidence type="ECO:0000259" key="7">
    <source>
        <dbReference type="PROSITE" id="PS51462"/>
    </source>
</evidence>
<evidence type="ECO:0000313" key="9">
    <source>
        <dbReference type="Proteomes" id="UP001610104"/>
    </source>
</evidence>
<evidence type="ECO:0000256" key="6">
    <source>
        <dbReference type="ARBA" id="ARBA00023211"/>
    </source>
</evidence>
<dbReference type="PROSITE" id="PS51462">
    <property type="entry name" value="NUDIX"/>
    <property type="match status" value="1"/>
</dbReference>
<dbReference type="RefSeq" id="WP_395439128.1">
    <property type="nucleotide sequence ID" value="NZ_JBAWKC010000005.1"/>
</dbReference>
<dbReference type="SUPFAM" id="SSF55811">
    <property type="entry name" value="Nudix"/>
    <property type="match status" value="1"/>
</dbReference>
<organism evidence="8 9">
    <name type="scientific">Gaetbulibacter aquiaggeris</name>
    <dbReference type="NCBI Taxonomy" id="1735373"/>
    <lineage>
        <taxon>Bacteria</taxon>
        <taxon>Pseudomonadati</taxon>
        <taxon>Bacteroidota</taxon>
        <taxon>Flavobacteriia</taxon>
        <taxon>Flavobacteriales</taxon>
        <taxon>Flavobacteriaceae</taxon>
        <taxon>Gaetbulibacter</taxon>
    </lineage>
</organism>
<dbReference type="PANTHER" id="PTHR12992:SF11">
    <property type="entry name" value="MITOCHONDRIAL COENZYME A DIPHOSPHATASE NUDT8"/>
    <property type="match status" value="1"/>
</dbReference>
<feature type="domain" description="Nudix hydrolase" evidence="7">
    <location>
        <begin position="46"/>
        <end position="181"/>
    </location>
</feature>
<dbReference type="GO" id="GO:0035539">
    <property type="term" value="F:8-oxo-7,8-dihydrodeoxyguanosine triphosphate pyrophosphatase activity"/>
    <property type="evidence" value="ECO:0007669"/>
    <property type="project" value="UniProtKB-EC"/>
</dbReference>
<dbReference type="CDD" id="cd03426">
    <property type="entry name" value="NUDIX_CoAse_Nudt7"/>
    <property type="match status" value="1"/>
</dbReference>
<evidence type="ECO:0000256" key="4">
    <source>
        <dbReference type="ARBA" id="ARBA00022801"/>
    </source>
</evidence>
<evidence type="ECO:0000256" key="1">
    <source>
        <dbReference type="ARBA" id="ARBA00001936"/>
    </source>
</evidence>
<evidence type="ECO:0000256" key="3">
    <source>
        <dbReference type="ARBA" id="ARBA00022723"/>
    </source>
</evidence>
<dbReference type="Gene3D" id="3.90.79.10">
    <property type="entry name" value="Nucleoside Triphosphate Pyrophosphohydrolase"/>
    <property type="match status" value="1"/>
</dbReference>
<gene>
    <name evidence="8" type="ORF">V8G56_14225</name>
</gene>